<dbReference type="Pfam" id="PF13700">
    <property type="entry name" value="DUF4158"/>
    <property type="match status" value="1"/>
</dbReference>
<dbReference type="RefSeq" id="WP_220205622.1">
    <property type="nucleotide sequence ID" value="NZ_BNJK01000001.1"/>
</dbReference>
<dbReference type="InterPro" id="IPR025296">
    <property type="entry name" value="DUF4158"/>
</dbReference>
<reference evidence="2" key="1">
    <citation type="submission" date="2020-10" db="EMBL/GenBank/DDBJ databases">
        <title>Taxonomic study of unclassified bacteria belonging to the class Ktedonobacteria.</title>
        <authorList>
            <person name="Yabe S."/>
            <person name="Wang C.M."/>
            <person name="Zheng Y."/>
            <person name="Sakai Y."/>
            <person name="Cavaletti L."/>
            <person name="Monciardini P."/>
            <person name="Donadio S."/>
        </authorList>
    </citation>
    <scope>NUCLEOTIDE SEQUENCE</scope>
    <source>
        <strain evidence="2">ID150040</strain>
    </source>
</reference>
<feature type="domain" description="DUF4158" evidence="1">
    <location>
        <begin position="3"/>
        <end position="142"/>
    </location>
</feature>
<evidence type="ECO:0000259" key="1">
    <source>
        <dbReference type="Pfam" id="PF13700"/>
    </source>
</evidence>
<gene>
    <name evidence="2" type="ORF">KSF_049630</name>
</gene>
<name>A0A8J3N443_9CHLR</name>
<dbReference type="Proteomes" id="UP000597444">
    <property type="component" value="Unassembled WGS sequence"/>
</dbReference>
<evidence type="ECO:0000313" key="2">
    <source>
        <dbReference type="EMBL" id="GHO94915.1"/>
    </source>
</evidence>
<accession>A0A8J3N443</accession>
<evidence type="ECO:0000313" key="3">
    <source>
        <dbReference type="Proteomes" id="UP000597444"/>
    </source>
</evidence>
<protein>
    <recommendedName>
        <fullName evidence="1">DUF4158 domain-containing protein</fullName>
    </recommendedName>
</protein>
<dbReference type="AlphaFoldDB" id="A0A8J3N443"/>
<proteinExistence type="predicted"/>
<keyword evidence="3" id="KW-1185">Reference proteome</keyword>
<organism evidence="2 3">
    <name type="scientific">Reticulibacter mediterranei</name>
    <dbReference type="NCBI Taxonomy" id="2778369"/>
    <lineage>
        <taxon>Bacteria</taxon>
        <taxon>Bacillati</taxon>
        <taxon>Chloroflexota</taxon>
        <taxon>Ktedonobacteria</taxon>
        <taxon>Ktedonobacterales</taxon>
        <taxon>Reticulibacteraceae</taxon>
        <taxon>Reticulibacter</taxon>
    </lineage>
</organism>
<dbReference type="EMBL" id="BNJK01000001">
    <property type="protein sequence ID" value="GHO94915.1"/>
    <property type="molecule type" value="Genomic_DNA"/>
</dbReference>
<comment type="caution">
    <text evidence="2">The sequence shown here is derived from an EMBL/GenBank/DDBJ whole genome shotgun (WGS) entry which is preliminary data.</text>
</comment>
<sequence length="309" mass="34928">MKRTWTSEELLEHFTLLSDELDAVGNKSGATRLGFAVLFKCFQYESRFLCSRQEAAPEVVRFLATQVGVDPALFAQYAWEGHTTQAHRAQIRAITKVRECRRADEEALLTWLCTDILPHEHHPERLRELTRAECRTRAIEVPDDLAMLIETAFASYETQIYAVVMARLTPEMQSRLDALLVSPPVTEGEEEEELPLNLLRLDLGPVGVESALSEIAKLRSLRAIGLPADLFQGYTPKLVERLRRRITAESPSHIRQHPQAIRLTLLAALVVQRTQEVTDALVTLLIQIVHRIGKRAEHRVEAVGNCLTT</sequence>